<feature type="active site" description="Glycyl thioester intermediate" evidence="11">
    <location>
        <position position="2062"/>
    </location>
</feature>
<keyword evidence="9" id="KW-0234">DNA repair</keyword>
<organism evidence="16 17">
    <name type="scientific">Aplysia californica</name>
    <name type="common">California sea hare</name>
    <dbReference type="NCBI Taxonomy" id="6500"/>
    <lineage>
        <taxon>Eukaryota</taxon>
        <taxon>Metazoa</taxon>
        <taxon>Spiralia</taxon>
        <taxon>Lophotrochozoa</taxon>
        <taxon>Mollusca</taxon>
        <taxon>Gastropoda</taxon>
        <taxon>Heterobranchia</taxon>
        <taxon>Euthyneura</taxon>
        <taxon>Tectipleura</taxon>
        <taxon>Aplysiida</taxon>
        <taxon>Aplysioidea</taxon>
        <taxon>Aplysiidae</taxon>
        <taxon>Aplysia</taxon>
    </lineage>
</organism>
<feature type="compositionally biased region" description="Basic and acidic residues" evidence="13">
    <location>
        <begin position="50"/>
        <end position="59"/>
    </location>
</feature>
<evidence type="ECO:0000256" key="10">
    <source>
        <dbReference type="ARBA" id="ARBA00023242"/>
    </source>
</evidence>
<dbReference type="SUPFAM" id="SSF117839">
    <property type="entry name" value="WWE domain"/>
    <property type="match status" value="1"/>
</dbReference>
<feature type="region of interest" description="Disordered" evidence="13">
    <location>
        <begin position="227"/>
        <end position="442"/>
    </location>
</feature>
<feature type="compositionally biased region" description="Polar residues" evidence="13">
    <location>
        <begin position="60"/>
        <end position="69"/>
    </location>
</feature>
<dbReference type="Pfam" id="PF00632">
    <property type="entry name" value="HECT"/>
    <property type="match status" value="1"/>
</dbReference>
<feature type="compositionally biased region" description="Low complexity" evidence="13">
    <location>
        <begin position="351"/>
        <end position="391"/>
    </location>
</feature>
<evidence type="ECO:0000256" key="1">
    <source>
        <dbReference type="ARBA" id="ARBA00000885"/>
    </source>
</evidence>
<keyword evidence="6 12" id="KW-0808">Transferase</keyword>
<dbReference type="InterPro" id="IPR037197">
    <property type="entry name" value="WWE_dom_sf"/>
</dbReference>
<dbReference type="InterPro" id="IPR035983">
    <property type="entry name" value="Hect_E3_ubiquitin_ligase"/>
</dbReference>
<feature type="compositionally biased region" description="Gly residues" evidence="13">
    <location>
        <begin position="392"/>
        <end position="412"/>
    </location>
</feature>
<dbReference type="PROSITE" id="PS50918">
    <property type="entry name" value="WWE"/>
    <property type="match status" value="1"/>
</dbReference>
<feature type="compositionally biased region" description="Basic residues" evidence="13">
    <location>
        <begin position="38"/>
        <end position="49"/>
    </location>
</feature>
<evidence type="ECO:0000256" key="12">
    <source>
        <dbReference type="RuleBase" id="RU369009"/>
    </source>
</evidence>
<dbReference type="InterPro" id="IPR045322">
    <property type="entry name" value="HECTD1/TRIP12-like"/>
</dbReference>
<dbReference type="InterPro" id="IPR004170">
    <property type="entry name" value="WWE_dom"/>
</dbReference>
<evidence type="ECO:0000256" key="9">
    <source>
        <dbReference type="ARBA" id="ARBA00023204"/>
    </source>
</evidence>
<feature type="compositionally biased region" description="Polar residues" evidence="13">
    <location>
        <begin position="253"/>
        <end position="267"/>
    </location>
</feature>
<keyword evidence="10" id="KW-0539">Nucleus</keyword>
<feature type="region of interest" description="Disordered" evidence="13">
    <location>
        <begin position="1"/>
        <end position="210"/>
    </location>
</feature>
<feature type="compositionally biased region" description="Basic and acidic residues" evidence="13">
    <location>
        <begin position="70"/>
        <end position="82"/>
    </location>
</feature>
<reference evidence="17" key="1">
    <citation type="submission" date="2025-08" db="UniProtKB">
        <authorList>
            <consortium name="RefSeq"/>
        </authorList>
    </citation>
    <scope>IDENTIFICATION</scope>
</reference>
<dbReference type="PANTHER" id="PTHR45670:SF13">
    <property type="entry name" value="E3 UBIQUITIN-PROTEIN LIGASE TRIP12"/>
    <property type="match status" value="1"/>
</dbReference>
<evidence type="ECO:0000256" key="11">
    <source>
        <dbReference type="PROSITE-ProRule" id="PRU00104"/>
    </source>
</evidence>
<dbReference type="SMART" id="SM00119">
    <property type="entry name" value="HECTc"/>
    <property type="match status" value="1"/>
</dbReference>
<dbReference type="EC" id="2.3.2.26" evidence="12"/>
<dbReference type="Gene3D" id="3.30.2410.10">
    <property type="entry name" value="Hect, E3 ligase catalytic domain"/>
    <property type="match status" value="1"/>
</dbReference>
<evidence type="ECO:0000256" key="2">
    <source>
        <dbReference type="ARBA" id="ARBA00004642"/>
    </source>
</evidence>
<dbReference type="Gene3D" id="3.90.1750.10">
    <property type="entry name" value="Hect, E3 ligase catalytic domains"/>
    <property type="match status" value="1"/>
</dbReference>
<evidence type="ECO:0000313" key="16">
    <source>
        <dbReference type="Proteomes" id="UP000694888"/>
    </source>
</evidence>
<feature type="domain" description="WWE" evidence="15">
    <location>
        <begin position="795"/>
        <end position="871"/>
    </location>
</feature>
<dbReference type="Pfam" id="PF25579">
    <property type="entry name" value="TPR_TRIP12_N"/>
    <property type="match status" value="1"/>
</dbReference>
<feature type="compositionally biased region" description="Low complexity" evidence="13">
    <location>
        <begin position="280"/>
        <end position="289"/>
    </location>
</feature>
<dbReference type="Pfam" id="PF02825">
    <property type="entry name" value="WWE"/>
    <property type="match status" value="1"/>
</dbReference>
<feature type="region of interest" description="Disordered" evidence="13">
    <location>
        <begin position="1511"/>
        <end position="1548"/>
    </location>
</feature>
<comment type="similarity">
    <text evidence="4 12">Belongs to the UPL family. K-HECT subfamily.</text>
</comment>
<keyword evidence="5" id="KW-0597">Phosphoprotein</keyword>
<evidence type="ECO:0000256" key="13">
    <source>
        <dbReference type="SAM" id="MobiDB-lite"/>
    </source>
</evidence>
<evidence type="ECO:0000259" key="14">
    <source>
        <dbReference type="PROSITE" id="PS50237"/>
    </source>
</evidence>
<accession>A0ABM1ACX9</accession>
<dbReference type="InterPro" id="IPR057948">
    <property type="entry name" value="TPR_TRIP12_N"/>
</dbReference>
<name>A0ABM1ACX9_APLCA</name>
<keyword evidence="16" id="KW-1185">Reference proteome</keyword>
<dbReference type="SUPFAM" id="SSF56204">
    <property type="entry name" value="Hect, E3 ligase catalytic domain"/>
    <property type="match status" value="1"/>
</dbReference>
<dbReference type="Gene3D" id="3.30.720.50">
    <property type="match status" value="1"/>
</dbReference>
<evidence type="ECO:0000313" key="17">
    <source>
        <dbReference type="RefSeq" id="XP_012945308.1"/>
    </source>
</evidence>
<dbReference type="RefSeq" id="XP_012945308.1">
    <property type="nucleotide sequence ID" value="XM_013089854.2"/>
</dbReference>
<feature type="region of interest" description="Disordered" evidence="13">
    <location>
        <begin position="1016"/>
        <end position="1179"/>
    </location>
</feature>
<gene>
    <name evidence="17" type="primary">LOC101846782</name>
</gene>
<feature type="compositionally biased region" description="Basic and acidic residues" evidence="13">
    <location>
        <begin position="189"/>
        <end position="202"/>
    </location>
</feature>
<evidence type="ECO:0000256" key="6">
    <source>
        <dbReference type="ARBA" id="ARBA00022679"/>
    </source>
</evidence>
<dbReference type="PANTHER" id="PTHR45670">
    <property type="entry name" value="E3 UBIQUITIN-PROTEIN LIGASE TRIP12"/>
    <property type="match status" value="1"/>
</dbReference>
<feature type="domain" description="HECT" evidence="14">
    <location>
        <begin position="1711"/>
        <end position="2095"/>
    </location>
</feature>
<dbReference type="PROSITE" id="PS50237">
    <property type="entry name" value="HECT"/>
    <property type="match status" value="1"/>
</dbReference>
<keyword evidence="8 11" id="KW-0833">Ubl conjugation pathway</keyword>
<evidence type="ECO:0000256" key="4">
    <source>
        <dbReference type="ARBA" id="ARBA00006331"/>
    </source>
</evidence>
<dbReference type="InterPro" id="IPR018123">
    <property type="entry name" value="WWE-dom_subgr"/>
</dbReference>
<evidence type="ECO:0000256" key="8">
    <source>
        <dbReference type="ARBA" id="ARBA00022786"/>
    </source>
</evidence>
<comment type="catalytic activity">
    <reaction evidence="1 12">
        <text>S-ubiquitinyl-[E2 ubiquitin-conjugating enzyme]-L-cysteine + [acceptor protein]-L-lysine = [E2 ubiquitin-conjugating enzyme]-L-cysteine + N(6)-ubiquitinyl-[acceptor protein]-L-lysine.</text>
        <dbReference type="EC" id="2.3.2.26"/>
    </reaction>
</comment>
<dbReference type="SMART" id="SM00678">
    <property type="entry name" value="WWE"/>
    <property type="match status" value="1"/>
</dbReference>
<evidence type="ECO:0000256" key="3">
    <source>
        <dbReference type="ARBA" id="ARBA00004906"/>
    </source>
</evidence>
<dbReference type="SUPFAM" id="SSF48371">
    <property type="entry name" value="ARM repeat"/>
    <property type="match status" value="1"/>
</dbReference>
<evidence type="ECO:0000256" key="5">
    <source>
        <dbReference type="ARBA" id="ARBA00022553"/>
    </source>
</evidence>
<feature type="compositionally biased region" description="Low complexity" evidence="13">
    <location>
        <begin position="302"/>
        <end position="341"/>
    </location>
</feature>
<protein>
    <recommendedName>
        <fullName evidence="12">E3 ubiquitin-protein ligase</fullName>
        <ecNumber evidence="12">2.3.2.26</ecNumber>
    </recommendedName>
</protein>
<feature type="region of interest" description="Disordered" evidence="13">
    <location>
        <begin position="1668"/>
        <end position="1694"/>
    </location>
</feature>
<evidence type="ECO:0000259" key="15">
    <source>
        <dbReference type="PROSITE" id="PS50918"/>
    </source>
</evidence>
<keyword evidence="7" id="KW-0227">DNA damage</keyword>
<feature type="compositionally biased region" description="Basic residues" evidence="13">
    <location>
        <begin position="1100"/>
        <end position="1113"/>
    </location>
</feature>
<sequence>MDAQSDEPAGGSKRRRAAGVITSPQQSSVLGDFPPATKPRRGRKPKQKKEKPTSPDRQLETYQGSSSKSPKVELDPSKEDPKSPLIVHLVETTSSTGKGKGKSKGKQRSLRPRKSQSLPVDFDKSAVSRLSPTEAFEDSTEHCPAVSRKGKGKKRKLSGEQETSIGSTSWSGGGVEEQGKGGGKRKRKSSEASKKLKKDKQAKASSALDFDTLDLYSDLEDFVEEFEDLLSTKPPTPKKRCLRSSSNEEKETSPVNSAGPSSNKVSPTSTKKSSEGGSGKKTTSKSGKSSSKKKTKGEKSSLKGSTTSRKTGSCASSSGRQSSTANRGSGRAGASRSSVVAARERSEIGKSSSSGGSSSNPATVSTAASSMSSPGQQQQQQQQQPQQDSSGSSGGGGSGNGRPRDGGGGAGRTGAVAQSEDSGSGMPLGAVGGAGPDNDNDESEMNRLQALLEARGLPSHLFGALGPRMHQLLHRTMSGGTMTKVQHLLQGLQATGDEAQQLSAVMEMCQILVMGNEDSLVGFPIKQVVPALIQLLQMEHNFEMMIHASRALTYMMEALPRSSASVVEGVAVFLEKLQVINCIDVAEQSLSALETLSKRHGKAILQAGGISACLMFLDFFSIIAQRRALTITANCVQSMSADEFHYMRDSLSLLSGRLNHSDSKSVESVCLCFARLVDNFQNDQRLLKEIAVHDLLTNIQQLLVMSPPVISTSVFVTVVRMLVVMCSNCPDLAVILLKQKIAETLRYLLTGSSETTDQCFELVSRTPQEFFEIVSLIGELLPRLPTDGLFSVNALLRKGGTISQDGAFWQWQDDRGLWHLYTPIDNKIVEAAYQAGEEEVSLSTMGRSYLLDFNSMQQINEDTGTARPVVRKVNSLGPAGQNTSGDPSGQVDPNVERCDSRAEILKEDQELASSFIQTLFAVLYEVYSSSAGPNIRHKCLQTILRMIYYCNPELLKEVLGTQAVSSQLACMLGSPDLKVVVGAIQMANILMQKLPDVFSVYFRREGVMHQIQKLASDDSALPGSPTKSTAPSPPGTSPILGSALDASCPAVPLPIPKIDAPDAGEGGGAEELSSPSSGASPHIEEPCASSAHMKLSDVLKRKRPPRRGPTKKGSKSEDPASSEPSPKGVSLLLGRGRGKSASGKDARSSSSGSKIPFLTTLNPRSWGRTGSSADRQASMKEMLSHKQLPPPVVVNKEKVRTWIKEQCKLFMEKYFSADIHGDSHPALDMLKRLSSATERLSPQGDSGIDRLLEIAAIVRESDISPFEVIHSGLIGTLLQYLSSTSGDVMRDIRIRRFLHVFLCCPPPSVTYMKEPPSDKDRTPALSFLVSKLMACLHQLEQFQVKVHDLPGGGSGSSRGGNALKFFTTHQLKCQLQRHPACTSLKQWKGGPVKIDPLALVQAIEKYLLVRGFGKTREGMDEDLSDDDNSDEEMEEQMASIVISATSPRHRLEFLIGDHVLPYNMTVYQAVKQYVCHGGTEVGDLSDGDTDTPFGNTSLWVQTHTIWYRPASEQEENMVTSPKKTKAESKSSKVSKKKDSRASSPMSQPVLQSFLSEKLPASVTVEDASLETVALLRVLHALNRHWASMYDVSFLPSPVLPPAEFISSKLTAKANRQLQDPLIIMTGNLPNWLPEIGQAAPFLFPFDTRQMLFFATTFDRDRAVLRLQQDQAGESSSHDNERVGPRLDRKRREVSRKDILKQAEKVMEDMSGSASARTMLEIHYENEVGTGLGPTLEFYALVSKELQRSDLELWRGDTVTATSPADPNVKLDYTQSACGLFPAPLHRGSKATHVNKVKARFKFLGKFMAKALMDSRMLDLPLSRVFYKWMLGMEHSLTSSDLFHVDRVLARSFQQLEDIVHQKKQICSDKALTEECRKQALSNLTMDGCSLEDLDLYYVLPGNQNIELCKGGRDIQVNIDNLEEYLQLVLHWSLVEGISRQFEAFREGFEALFPLSTLHCFYPEELEQLFCGNSAEVWDVRMLTDCCRPDHGYTHDSQAVRFLFQVLSSYTVTEQRDFLQFVTGSPRLPVGGFRSLNPPLTIVRKSPEGTDDPDVYLPSVMTCVNYLKLPDYSKVEVMRERLGTAAREGQLSFHLS</sequence>
<feature type="compositionally biased region" description="Polar residues" evidence="13">
    <location>
        <begin position="1159"/>
        <end position="1175"/>
    </location>
</feature>
<dbReference type="GeneID" id="101846782"/>
<dbReference type="Gene3D" id="1.25.10.10">
    <property type="entry name" value="Leucine-rich Repeat Variant"/>
    <property type="match status" value="1"/>
</dbReference>
<dbReference type="CDD" id="cd00078">
    <property type="entry name" value="HECTc"/>
    <property type="match status" value="1"/>
</dbReference>
<dbReference type="Proteomes" id="UP000694888">
    <property type="component" value="Unplaced"/>
</dbReference>
<feature type="compositionally biased region" description="Low complexity" evidence="13">
    <location>
        <begin position="1070"/>
        <end position="1081"/>
    </location>
</feature>
<comment type="pathway">
    <text evidence="3 12">Protein modification; protein ubiquitination.</text>
</comment>
<dbReference type="InterPro" id="IPR011989">
    <property type="entry name" value="ARM-like"/>
</dbReference>
<comment type="subcellular location">
    <subcellularLocation>
        <location evidence="2">Nucleus</location>
        <location evidence="2">Nucleoplasm</location>
    </subcellularLocation>
</comment>
<evidence type="ECO:0000256" key="7">
    <source>
        <dbReference type="ARBA" id="ARBA00022763"/>
    </source>
</evidence>
<dbReference type="InterPro" id="IPR016024">
    <property type="entry name" value="ARM-type_fold"/>
</dbReference>
<feature type="region of interest" description="Disordered" evidence="13">
    <location>
        <begin position="874"/>
        <end position="894"/>
    </location>
</feature>
<dbReference type="InterPro" id="IPR000569">
    <property type="entry name" value="HECT_dom"/>
</dbReference>
<proteinExistence type="inferred from homology"/>
<feature type="compositionally biased region" description="Basic and acidic residues" evidence="13">
    <location>
        <begin position="1675"/>
        <end position="1694"/>
    </location>
</feature>
<feature type="compositionally biased region" description="Basic residues" evidence="13">
    <location>
        <begin position="99"/>
        <end position="114"/>
    </location>
</feature>